<gene>
    <name evidence="8" type="ORF">SAMN02745178_00632</name>
</gene>
<evidence type="ECO:0000256" key="6">
    <source>
        <dbReference type="ARBA" id="ARBA00023136"/>
    </source>
</evidence>
<feature type="transmembrane region" description="Helical" evidence="7">
    <location>
        <begin position="259"/>
        <end position="276"/>
    </location>
</feature>
<feature type="transmembrane region" description="Helical" evidence="7">
    <location>
        <begin position="315"/>
        <end position="338"/>
    </location>
</feature>
<keyword evidence="4 7" id="KW-0812">Transmembrane</keyword>
<dbReference type="RefSeq" id="WP_078783642.1">
    <property type="nucleotide sequence ID" value="NZ_FUYF01000003.1"/>
</dbReference>
<keyword evidence="6 7" id="KW-0472">Membrane</keyword>
<dbReference type="GeneID" id="93337122"/>
<accession>A0A1T4WIY6</accession>
<feature type="transmembrane region" description="Helical" evidence="7">
    <location>
        <begin position="58"/>
        <end position="80"/>
    </location>
</feature>
<evidence type="ECO:0000256" key="4">
    <source>
        <dbReference type="ARBA" id="ARBA00022692"/>
    </source>
</evidence>
<keyword evidence="2" id="KW-0813">Transport</keyword>
<dbReference type="GO" id="GO:0005886">
    <property type="term" value="C:plasma membrane"/>
    <property type="evidence" value="ECO:0007669"/>
    <property type="project" value="UniProtKB-SubCell"/>
</dbReference>
<protein>
    <submittedName>
        <fullName evidence="8">Putative efflux protein, MATE family</fullName>
    </submittedName>
</protein>
<feature type="transmembrane region" description="Helical" evidence="7">
    <location>
        <begin position="358"/>
        <end position="375"/>
    </location>
</feature>
<dbReference type="GO" id="GO:0015297">
    <property type="term" value="F:antiporter activity"/>
    <property type="evidence" value="ECO:0007669"/>
    <property type="project" value="InterPro"/>
</dbReference>
<dbReference type="CDD" id="cd13138">
    <property type="entry name" value="MATE_yoeA_like"/>
    <property type="match status" value="1"/>
</dbReference>
<dbReference type="EMBL" id="FUYF01000003">
    <property type="protein sequence ID" value="SKA77316.1"/>
    <property type="molecule type" value="Genomic_DNA"/>
</dbReference>
<feature type="transmembrane region" description="Helical" evidence="7">
    <location>
        <begin position="190"/>
        <end position="212"/>
    </location>
</feature>
<keyword evidence="5 7" id="KW-1133">Transmembrane helix</keyword>
<organism evidence="8 9">
    <name type="scientific">Gemmiger formicilis</name>
    <dbReference type="NCBI Taxonomy" id="745368"/>
    <lineage>
        <taxon>Bacteria</taxon>
        <taxon>Bacillati</taxon>
        <taxon>Bacillota</taxon>
        <taxon>Clostridia</taxon>
        <taxon>Eubacteriales</taxon>
        <taxon>Gemmiger</taxon>
    </lineage>
</organism>
<dbReference type="PANTHER" id="PTHR43549">
    <property type="entry name" value="MULTIDRUG RESISTANCE PROTEIN YPNP-RELATED"/>
    <property type="match status" value="1"/>
</dbReference>
<reference evidence="8 9" key="1">
    <citation type="submission" date="2017-02" db="EMBL/GenBank/DDBJ databases">
        <authorList>
            <person name="Peterson S.W."/>
        </authorList>
    </citation>
    <scope>NUCLEOTIDE SEQUENCE [LARGE SCALE GENOMIC DNA]</scope>
    <source>
        <strain evidence="8 9">ATCC 27749</strain>
    </source>
</reference>
<comment type="subcellular location">
    <subcellularLocation>
        <location evidence="1">Cell membrane</location>
        <topology evidence="1">Multi-pass membrane protein</topology>
    </subcellularLocation>
</comment>
<sequence length="461" mass="49566">MTKDLTSGSPLKVILLFSLPLVLGNLFQQFYALADTIIVGRFCGVSALASVGATGSVNYLILGFVIGVCNGFAIPIAQLFGARDYSDLRRHVANAAWLCIAASVVLTISTVALTRPMMQLMQTPDDIIDGAVIYIGWIFAGIPFIFLYNMVAAIMRALGDSKTPLYFLILTSALNIGLDLLFIIPFQMGVLGAALATDISQVISGVLSFIYLSRKFDVLKMQKSDFAYSKKACARLLGIGIPMGLQCSITAIGSVIMQWAVNVLGSTAVAAVTAAGKTQGLLTVPMESVGTAMATYAGQNLGASRMDRVRQGVNSAMLIILIYGVASAFVLHFTDVQIMSLFLDTAKEVDIVAMGREYLFWNSVFFVPLGALIVWRYTIQGLGFSSLAMLAGVAEMVARTAVAIVLVPVLGYFGAELSNPAAWIAACLFLYPAYRWTCRQLDNRLLTARLHIQGDHAETVL</sequence>
<evidence type="ECO:0000256" key="5">
    <source>
        <dbReference type="ARBA" id="ARBA00022989"/>
    </source>
</evidence>
<dbReference type="STRING" id="745368.SAMN02745178_00632"/>
<evidence type="ECO:0000256" key="3">
    <source>
        <dbReference type="ARBA" id="ARBA00022475"/>
    </source>
</evidence>
<dbReference type="AlphaFoldDB" id="A0A1T4WIY6"/>
<dbReference type="NCBIfam" id="TIGR00797">
    <property type="entry name" value="matE"/>
    <property type="match status" value="1"/>
</dbReference>
<proteinExistence type="predicted"/>
<feature type="transmembrane region" description="Helical" evidence="7">
    <location>
        <begin position="387"/>
        <end position="411"/>
    </location>
</feature>
<feature type="transmembrane region" description="Helical" evidence="7">
    <location>
        <begin position="233"/>
        <end position="253"/>
    </location>
</feature>
<dbReference type="InterPro" id="IPR048279">
    <property type="entry name" value="MdtK-like"/>
</dbReference>
<evidence type="ECO:0000256" key="7">
    <source>
        <dbReference type="SAM" id="Phobius"/>
    </source>
</evidence>
<keyword evidence="9" id="KW-1185">Reference proteome</keyword>
<dbReference type="OrthoDB" id="9776324at2"/>
<evidence type="ECO:0000313" key="9">
    <source>
        <dbReference type="Proteomes" id="UP000190286"/>
    </source>
</evidence>
<evidence type="ECO:0000256" key="1">
    <source>
        <dbReference type="ARBA" id="ARBA00004651"/>
    </source>
</evidence>
<dbReference type="InterPro" id="IPR002528">
    <property type="entry name" value="MATE_fam"/>
</dbReference>
<dbReference type="GO" id="GO:0042910">
    <property type="term" value="F:xenobiotic transmembrane transporter activity"/>
    <property type="evidence" value="ECO:0007669"/>
    <property type="project" value="InterPro"/>
</dbReference>
<feature type="transmembrane region" description="Helical" evidence="7">
    <location>
        <begin position="92"/>
        <end position="113"/>
    </location>
</feature>
<feature type="transmembrane region" description="Helical" evidence="7">
    <location>
        <begin position="133"/>
        <end position="153"/>
    </location>
</feature>
<feature type="transmembrane region" description="Helical" evidence="7">
    <location>
        <begin position="417"/>
        <end position="434"/>
    </location>
</feature>
<dbReference type="Pfam" id="PF01554">
    <property type="entry name" value="MatE"/>
    <property type="match status" value="2"/>
</dbReference>
<dbReference type="Proteomes" id="UP000190286">
    <property type="component" value="Unassembled WGS sequence"/>
</dbReference>
<dbReference type="InterPro" id="IPR052031">
    <property type="entry name" value="Membrane_Transporter-Flippase"/>
</dbReference>
<evidence type="ECO:0000256" key="2">
    <source>
        <dbReference type="ARBA" id="ARBA00022448"/>
    </source>
</evidence>
<feature type="transmembrane region" description="Helical" evidence="7">
    <location>
        <begin position="165"/>
        <end position="184"/>
    </location>
</feature>
<evidence type="ECO:0000313" key="8">
    <source>
        <dbReference type="EMBL" id="SKA77316.1"/>
    </source>
</evidence>
<keyword evidence="3" id="KW-1003">Cell membrane</keyword>
<dbReference type="PANTHER" id="PTHR43549:SF3">
    <property type="entry name" value="MULTIDRUG RESISTANCE PROTEIN YPNP-RELATED"/>
    <property type="match status" value="1"/>
</dbReference>
<name>A0A1T4WIY6_9FIRM</name>
<dbReference type="PIRSF" id="PIRSF006603">
    <property type="entry name" value="DinF"/>
    <property type="match status" value="1"/>
</dbReference>